<comment type="subcellular location">
    <subcellularLocation>
        <location evidence="1">Cell outer membrane</location>
    </subcellularLocation>
</comment>
<evidence type="ECO:0000256" key="2">
    <source>
        <dbReference type="ARBA" id="ARBA00006275"/>
    </source>
</evidence>
<evidence type="ECO:0000259" key="7">
    <source>
        <dbReference type="Pfam" id="PF14322"/>
    </source>
</evidence>
<proteinExistence type="inferred from homology"/>
<accession>A0ABR7XT14</accession>
<feature type="domain" description="RagB/SusD" evidence="6">
    <location>
        <begin position="346"/>
        <end position="474"/>
    </location>
</feature>
<evidence type="ECO:0000313" key="9">
    <source>
        <dbReference type="Proteomes" id="UP000651112"/>
    </source>
</evidence>
<keyword evidence="9" id="KW-1185">Reference proteome</keyword>
<dbReference type="InterPro" id="IPR012944">
    <property type="entry name" value="SusD_RagB_dom"/>
</dbReference>
<protein>
    <submittedName>
        <fullName evidence="8">RagB/SusD family nutrient uptake outer membrane protein</fullName>
    </submittedName>
</protein>
<dbReference type="Pfam" id="PF14322">
    <property type="entry name" value="SusD-like_3"/>
    <property type="match status" value="1"/>
</dbReference>
<evidence type="ECO:0000313" key="8">
    <source>
        <dbReference type="EMBL" id="MBD1421427.1"/>
    </source>
</evidence>
<dbReference type="InterPro" id="IPR033985">
    <property type="entry name" value="SusD-like_N"/>
</dbReference>
<comment type="similarity">
    <text evidence="2">Belongs to the SusD family.</text>
</comment>
<keyword evidence="4" id="KW-0472">Membrane</keyword>
<evidence type="ECO:0000256" key="5">
    <source>
        <dbReference type="ARBA" id="ARBA00023237"/>
    </source>
</evidence>
<evidence type="ECO:0000256" key="4">
    <source>
        <dbReference type="ARBA" id="ARBA00023136"/>
    </source>
</evidence>
<feature type="domain" description="SusD-like N-terminal" evidence="7">
    <location>
        <begin position="24"/>
        <end position="220"/>
    </location>
</feature>
<comment type="caution">
    <text evidence="8">The sequence shown here is derived from an EMBL/GenBank/DDBJ whole genome shotgun (WGS) entry which is preliminary data.</text>
</comment>
<keyword evidence="3" id="KW-0732">Signal</keyword>
<gene>
    <name evidence="8" type="ORF">H8B21_07575</name>
</gene>
<dbReference type="PROSITE" id="PS51257">
    <property type="entry name" value="PROKAR_LIPOPROTEIN"/>
    <property type="match status" value="1"/>
</dbReference>
<dbReference type="EMBL" id="JACNYL010000002">
    <property type="protein sequence ID" value="MBD1421427.1"/>
    <property type="molecule type" value="Genomic_DNA"/>
</dbReference>
<evidence type="ECO:0000259" key="6">
    <source>
        <dbReference type="Pfam" id="PF07980"/>
    </source>
</evidence>
<organism evidence="8 9">
    <name type="scientific">Sphingobacterium chuzhouense</name>
    <dbReference type="NCBI Taxonomy" id="1742264"/>
    <lineage>
        <taxon>Bacteria</taxon>
        <taxon>Pseudomonadati</taxon>
        <taxon>Bacteroidota</taxon>
        <taxon>Sphingobacteriia</taxon>
        <taxon>Sphingobacteriales</taxon>
        <taxon>Sphingobacteriaceae</taxon>
        <taxon>Sphingobacterium</taxon>
    </lineage>
</organism>
<dbReference type="RefSeq" id="WP_190313195.1">
    <property type="nucleotide sequence ID" value="NZ_JACNYL010000002.1"/>
</dbReference>
<dbReference type="Pfam" id="PF07980">
    <property type="entry name" value="SusD_RagB"/>
    <property type="match status" value="1"/>
</dbReference>
<keyword evidence="5" id="KW-0998">Cell outer membrane</keyword>
<reference evidence="8 9" key="1">
    <citation type="submission" date="2020-08" db="EMBL/GenBank/DDBJ databases">
        <title>Sphingobacterium sp. DN00404 isolated from aquaculture water.</title>
        <authorList>
            <person name="Zhang M."/>
        </authorList>
    </citation>
    <scope>NUCLEOTIDE SEQUENCE [LARGE SCALE GENOMIC DNA]</scope>
    <source>
        <strain evidence="8 9">KCTC 42746</strain>
    </source>
</reference>
<evidence type="ECO:0000256" key="1">
    <source>
        <dbReference type="ARBA" id="ARBA00004442"/>
    </source>
</evidence>
<dbReference type="SUPFAM" id="SSF48452">
    <property type="entry name" value="TPR-like"/>
    <property type="match status" value="1"/>
</dbReference>
<dbReference type="CDD" id="cd08977">
    <property type="entry name" value="SusD"/>
    <property type="match status" value="1"/>
</dbReference>
<name>A0ABR7XT14_9SPHI</name>
<dbReference type="Gene3D" id="1.25.40.390">
    <property type="match status" value="1"/>
</dbReference>
<dbReference type="Proteomes" id="UP000651112">
    <property type="component" value="Unassembled WGS sequence"/>
</dbReference>
<sequence length="474" mass="53221">MNIKKLNIALLLAAGVLGQSCTEDFLDVPSQEIIEAEDSNEVFEPEALVNGVYGMFTDWNYGFAYLGITEILSDNADKGSAPTDPGTDKDILDALTYTPTTASFQSTWEHWYKSIGRATQSIEYTENYGLPDETLKKRLIAEARFIRALNYFFLVRGWGDVPIQEIDLLERKPTSEVYAYIEADLQFAIDNLPLKSAYPAKDLGRATKGAAQGLLSKVYLYQKKWQEAVGMAQAVLNSGEYSLEPDYATIWRASTENGRESLFEFQGRGAELAHGIQQYSQTQGARGESGWGWGFNTPTQNLVDAFDAEGDEIRKDATIIFRGETLYDGRVISQAVENPRYNEKAYSSANAGAGDTDKNIRYLRLGEIYLILAEAANETGNSNLALENLNIVRDRVDLPAVTTTDQSQLRQLIWKERRLELAFEHDRWFDLVRTGQAKSAMEANSKRFQDRNNLFPIPDAQLVQTPEMTQNPGW</sequence>
<evidence type="ECO:0000256" key="3">
    <source>
        <dbReference type="ARBA" id="ARBA00022729"/>
    </source>
</evidence>
<dbReference type="InterPro" id="IPR011990">
    <property type="entry name" value="TPR-like_helical_dom_sf"/>
</dbReference>